<accession>A0A6G0XYB0</accession>
<proteinExistence type="predicted"/>
<dbReference type="AlphaFoldDB" id="A0A6G0XYB0"/>
<evidence type="ECO:0000313" key="3">
    <source>
        <dbReference type="Proteomes" id="UP000481153"/>
    </source>
</evidence>
<protein>
    <submittedName>
        <fullName evidence="2">Uncharacterized protein</fullName>
    </submittedName>
</protein>
<dbReference type="VEuPathDB" id="FungiDB:AeMF1_004172"/>
<keyword evidence="1" id="KW-0812">Transmembrane</keyword>
<evidence type="ECO:0000313" key="2">
    <source>
        <dbReference type="EMBL" id="KAF0745570.1"/>
    </source>
</evidence>
<keyword evidence="1" id="KW-1133">Transmembrane helix</keyword>
<feature type="transmembrane region" description="Helical" evidence="1">
    <location>
        <begin position="79"/>
        <end position="109"/>
    </location>
</feature>
<organism evidence="2 3">
    <name type="scientific">Aphanomyces euteiches</name>
    <dbReference type="NCBI Taxonomy" id="100861"/>
    <lineage>
        <taxon>Eukaryota</taxon>
        <taxon>Sar</taxon>
        <taxon>Stramenopiles</taxon>
        <taxon>Oomycota</taxon>
        <taxon>Saprolegniomycetes</taxon>
        <taxon>Saprolegniales</taxon>
        <taxon>Verrucalvaceae</taxon>
        <taxon>Aphanomyces</taxon>
    </lineage>
</organism>
<reference evidence="2 3" key="1">
    <citation type="submission" date="2019-07" db="EMBL/GenBank/DDBJ databases">
        <title>Genomics analysis of Aphanomyces spp. identifies a new class of oomycete effector associated with host adaptation.</title>
        <authorList>
            <person name="Gaulin E."/>
        </authorList>
    </citation>
    <scope>NUCLEOTIDE SEQUENCE [LARGE SCALE GENOMIC DNA]</scope>
    <source>
        <strain evidence="2 3">ATCC 201684</strain>
    </source>
</reference>
<comment type="caution">
    <text evidence="2">The sequence shown here is derived from an EMBL/GenBank/DDBJ whole genome shotgun (WGS) entry which is preliminary data.</text>
</comment>
<keyword evidence="1" id="KW-0472">Membrane</keyword>
<gene>
    <name evidence="2" type="ORF">Ae201684_000025</name>
</gene>
<sequence>MTKNDDSQEVGIPVAVVVANDEGHYTSAPSTAPAPQVYFHEQHTHHAEESTKRRGLFATAMSTAGVSFALILAHGCGMIFAFCSLICLTSVGFGMLPAACVGVVILLALKGLLRPIAKMDEVLYAQRKAIYSTLLE</sequence>
<name>A0A6G0XYB0_9STRA</name>
<evidence type="ECO:0000256" key="1">
    <source>
        <dbReference type="SAM" id="Phobius"/>
    </source>
</evidence>
<dbReference type="Proteomes" id="UP000481153">
    <property type="component" value="Unassembled WGS sequence"/>
</dbReference>
<keyword evidence="3" id="KW-1185">Reference proteome</keyword>
<dbReference type="EMBL" id="VJMJ01000001">
    <property type="protein sequence ID" value="KAF0745570.1"/>
    <property type="molecule type" value="Genomic_DNA"/>
</dbReference>